<evidence type="ECO:0000313" key="3">
    <source>
        <dbReference type="EMBL" id="KAJ8071944.1"/>
    </source>
</evidence>
<dbReference type="EMBL" id="JAPEIS010000001">
    <property type="protein sequence ID" value="KAJ8071944.1"/>
    <property type="molecule type" value="Genomic_DNA"/>
</dbReference>
<evidence type="ECO:0000256" key="1">
    <source>
        <dbReference type="SAM" id="Coils"/>
    </source>
</evidence>
<feature type="domain" description="BTB" evidence="2">
    <location>
        <begin position="60"/>
        <end position="127"/>
    </location>
</feature>
<keyword evidence="4" id="KW-1185">Reference proteome</keyword>
<evidence type="ECO:0000313" key="4">
    <source>
        <dbReference type="Proteomes" id="UP001152300"/>
    </source>
</evidence>
<dbReference type="InterPro" id="IPR011333">
    <property type="entry name" value="SKP1/BTB/POZ_sf"/>
</dbReference>
<proteinExistence type="predicted"/>
<gene>
    <name evidence="3" type="ORF">OCU04_002248</name>
</gene>
<dbReference type="SUPFAM" id="SSF54695">
    <property type="entry name" value="POZ domain"/>
    <property type="match status" value="1"/>
</dbReference>
<dbReference type="Proteomes" id="UP001152300">
    <property type="component" value="Unassembled WGS sequence"/>
</dbReference>
<accession>A0A9X0DQH4</accession>
<keyword evidence="1" id="KW-0175">Coiled coil</keyword>
<dbReference type="InterPro" id="IPR000210">
    <property type="entry name" value="BTB/POZ_dom"/>
</dbReference>
<dbReference type="PANTHER" id="PTHR47843">
    <property type="entry name" value="BTB DOMAIN-CONTAINING PROTEIN-RELATED"/>
    <property type="match status" value="1"/>
</dbReference>
<dbReference type="PROSITE" id="PS50097">
    <property type="entry name" value="BTB"/>
    <property type="match status" value="1"/>
</dbReference>
<evidence type="ECO:0000259" key="2">
    <source>
        <dbReference type="PROSITE" id="PS50097"/>
    </source>
</evidence>
<dbReference type="CDD" id="cd18186">
    <property type="entry name" value="BTB_POZ_ZBTB_KLHL-like"/>
    <property type="match status" value="1"/>
</dbReference>
<reference evidence="3" key="1">
    <citation type="submission" date="2022-11" db="EMBL/GenBank/DDBJ databases">
        <title>Genome Resource of Sclerotinia nivalis Strain SnTB1, a Plant Pathogen Isolated from American Ginseng.</title>
        <authorList>
            <person name="Fan S."/>
        </authorList>
    </citation>
    <scope>NUCLEOTIDE SEQUENCE</scope>
    <source>
        <strain evidence="3">SnTB1</strain>
    </source>
</reference>
<dbReference type="Gene3D" id="3.30.710.10">
    <property type="entry name" value="Potassium Channel Kv1.1, Chain A"/>
    <property type="match status" value="1"/>
</dbReference>
<dbReference type="Pfam" id="PF00651">
    <property type="entry name" value="BTB"/>
    <property type="match status" value="1"/>
</dbReference>
<protein>
    <recommendedName>
        <fullName evidence="2">BTB domain-containing protein</fullName>
    </recommendedName>
</protein>
<organism evidence="3 4">
    <name type="scientific">Sclerotinia nivalis</name>
    <dbReference type="NCBI Taxonomy" id="352851"/>
    <lineage>
        <taxon>Eukaryota</taxon>
        <taxon>Fungi</taxon>
        <taxon>Dikarya</taxon>
        <taxon>Ascomycota</taxon>
        <taxon>Pezizomycotina</taxon>
        <taxon>Leotiomycetes</taxon>
        <taxon>Helotiales</taxon>
        <taxon>Sclerotiniaceae</taxon>
        <taxon>Sclerotinia</taxon>
    </lineage>
</organism>
<name>A0A9X0DQH4_9HELO</name>
<comment type="caution">
    <text evidence="3">The sequence shown here is derived from an EMBL/GenBank/DDBJ whole genome shotgun (WGS) entry which is preliminary data.</text>
</comment>
<dbReference type="OrthoDB" id="6359816at2759"/>
<feature type="coiled-coil region" evidence="1">
    <location>
        <begin position="14"/>
        <end position="41"/>
    </location>
</feature>
<sequence>MIAEGENAESCVSIGDERGALAEAKRNRDIAEQKRADAVSLKRSRGETPDFIEITGTETVDIYVGPEKKLFRIHRGILCDKVPYFQKMFSSGFVEALEGKVFFPEDSPQSFDLFYGWVYLGTLPTFNCVDGGGESGFNWNPLLLYFLADKLCLVELMDKSSDIYFEGLAKSGRIPKTEWVEKVYELTPMGSPLRKFMCHSMYYVFSTLRSERIEATWTTDGVAMVMKSHPDFAIDFLNLLRSNPVGIAAKDPTKLPKCDFHCHGKDEPCTQKPKILP</sequence>
<dbReference type="AlphaFoldDB" id="A0A9X0DQH4"/>